<evidence type="ECO:0000259" key="8">
    <source>
        <dbReference type="Pfam" id="PF01094"/>
    </source>
</evidence>
<dbReference type="AlphaFoldDB" id="A0A8R7QDM7"/>
<dbReference type="EnsemblPlants" id="TuG1812G0500002961.01.T01">
    <property type="protein sequence ID" value="TuG1812G0500002961.01.T01"/>
    <property type="gene ID" value="TuG1812G0500002961.01"/>
</dbReference>
<dbReference type="InterPro" id="IPR015683">
    <property type="entry name" value="Ionotropic_Glu_rcpt"/>
</dbReference>
<protein>
    <recommendedName>
        <fullName evidence="8">Receptor ligand binding region domain-containing protein</fullName>
    </recommendedName>
</protein>
<keyword evidence="6" id="KW-0325">Glycoprotein</keyword>
<dbReference type="InterPro" id="IPR000337">
    <property type="entry name" value="GPCR_3"/>
</dbReference>
<reference evidence="10" key="1">
    <citation type="journal article" date="2013" name="Nature">
        <title>Draft genome of the wheat A-genome progenitor Triticum urartu.</title>
        <authorList>
            <person name="Ling H.Q."/>
            <person name="Zhao S."/>
            <person name="Liu D."/>
            <person name="Wang J."/>
            <person name="Sun H."/>
            <person name="Zhang C."/>
            <person name="Fan H."/>
            <person name="Li D."/>
            <person name="Dong L."/>
            <person name="Tao Y."/>
            <person name="Gao C."/>
            <person name="Wu H."/>
            <person name="Li Y."/>
            <person name="Cui Y."/>
            <person name="Guo X."/>
            <person name="Zheng S."/>
            <person name="Wang B."/>
            <person name="Yu K."/>
            <person name="Liang Q."/>
            <person name="Yang W."/>
            <person name="Lou X."/>
            <person name="Chen J."/>
            <person name="Feng M."/>
            <person name="Jian J."/>
            <person name="Zhang X."/>
            <person name="Luo G."/>
            <person name="Jiang Y."/>
            <person name="Liu J."/>
            <person name="Wang Z."/>
            <person name="Sha Y."/>
            <person name="Zhang B."/>
            <person name="Wu H."/>
            <person name="Tang D."/>
            <person name="Shen Q."/>
            <person name="Xue P."/>
            <person name="Zou S."/>
            <person name="Wang X."/>
            <person name="Liu X."/>
            <person name="Wang F."/>
            <person name="Yang Y."/>
            <person name="An X."/>
            <person name="Dong Z."/>
            <person name="Zhang K."/>
            <person name="Zhang X."/>
            <person name="Luo M.C."/>
            <person name="Dvorak J."/>
            <person name="Tong Y."/>
            <person name="Wang J."/>
            <person name="Yang H."/>
            <person name="Li Z."/>
            <person name="Wang D."/>
            <person name="Zhang A."/>
            <person name="Wang J."/>
        </authorList>
    </citation>
    <scope>NUCLEOTIDE SEQUENCE</scope>
    <source>
        <strain evidence="10">cv. G1812</strain>
    </source>
</reference>
<name>A0A8R7QDM7_TRIUA</name>
<comment type="subcellular location">
    <subcellularLocation>
        <location evidence="1">Membrane</location>
        <topology evidence="1">Multi-pass membrane protein</topology>
    </subcellularLocation>
</comment>
<keyword evidence="10" id="KW-1185">Reference proteome</keyword>
<dbReference type="SUPFAM" id="SSF53822">
    <property type="entry name" value="Periplasmic binding protein-like I"/>
    <property type="match status" value="1"/>
</dbReference>
<accession>A0A8R7QDM7</accession>
<reference evidence="9" key="2">
    <citation type="submission" date="2018-03" db="EMBL/GenBank/DDBJ databases">
        <title>The Triticum urartu genome reveals the dynamic nature of wheat genome evolution.</title>
        <authorList>
            <person name="Ling H."/>
            <person name="Ma B."/>
            <person name="Shi X."/>
            <person name="Liu H."/>
            <person name="Dong L."/>
            <person name="Sun H."/>
            <person name="Cao Y."/>
            <person name="Gao Q."/>
            <person name="Zheng S."/>
            <person name="Li Y."/>
            <person name="Yu Y."/>
            <person name="Du H."/>
            <person name="Qi M."/>
            <person name="Li Y."/>
            <person name="Yu H."/>
            <person name="Cui Y."/>
            <person name="Wang N."/>
            <person name="Chen C."/>
            <person name="Wu H."/>
            <person name="Zhao Y."/>
            <person name="Zhang J."/>
            <person name="Li Y."/>
            <person name="Zhou W."/>
            <person name="Zhang B."/>
            <person name="Hu W."/>
            <person name="Eijk M."/>
            <person name="Tang J."/>
            <person name="Witsenboer H."/>
            <person name="Zhao S."/>
            <person name="Li Z."/>
            <person name="Zhang A."/>
            <person name="Wang D."/>
            <person name="Liang C."/>
        </authorList>
    </citation>
    <scope>NUCLEOTIDE SEQUENCE [LARGE SCALE GENOMIC DNA]</scope>
    <source>
        <strain evidence="9">cv. G1812</strain>
    </source>
</reference>
<evidence type="ECO:0000313" key="10">
    <source>
        <dbReference type="Proteomes" id="UP000015106"/>
    </source>
</evidence>
<feature type="chain" id="PRO_5035881317" description="Receptor ligand binding region domain-containing protein" evidence="7">
    <location>
        <begin position="27"/>
        <end position="478"/>
    </location>
</feature>
<feature type="domain" description="Receptor ligand binding region" evidence="8">
    <location>
        <begin position="48"/>
        <end position="398"/>
    </location>
</feature>
<organism evidence="9 10">
    <name type="scientific">Triticum urartu</name>
    <name type="common">Red wild einkorn</name>
    <name type="synonym">Crithodium urartu</name>
    <dbReference type="NCBI Taxonomy" id="4572"/>
    <lineage>
        <taxon>Eukaryota</taxon>
        <taxon>Viridiplantae</taxon>
        <taxon>Streptophyta</taxon>
        <taxon>Embryophyta</taxon>
        <taxon>Tracheophyta</taxon>
        <taxon>Spermatophyta</taxon>
        <taxon>Magnoliopsida</taxon>
        <taxon>Liliopsida</taxon>
        <taxon>Poales</taxon>
        <taxon>Poaceae</taxon>
        <taxon>BOP clade</taxon>
        <taxon>Pooideae</taxon>
        <taxon>Triticodae</taxon>
        <taxon>Triticeae</taxon>
        <taxon>Triticinae</taxon>
        <taxon>Triticum</taxon>
    </lineage>
</organism>
<evidence type="ECO:0000256" key="2">
    <source>
        <dbReference type="ARBA" id="ARBA00022692"/>
    </source>
</evidence>
<dbReference type="Pfam" id="PF01094">
    <property type="entry name" value="ANF_receptor"/>
    <property type="match status" value="1"/>
</dbReference>
<evidence type="ECO:0000256" key="1">
    <source>
        <dbReference type="ARBA" id="ARBA00004141"/>
    </source>
</evidence>
<dbReference type="Gramene" id="TuG1812G0500002961.01.T01">
    <property type="protein sequence ID" value="TuG1812G0500002961.01.T01"/>
    <property type="gene ID" value="TuG1812G0500002961.01"/>
</dbReference>
<evidence type="ECO:0000313" key="9">
    <source>
        <dbReference type="EnsemblPlants" id="TuG1812G0500002961.01.T01"/>
    </source>
</evidence>
<evidence type="ECO:0000256" key="3">
    <source>
        <dbReference type="ARBA" id="ARBA00022989"/>
    </source>
</evidence>
<evidence type="ECO:0000256" key="7">
    <source>
        <dbReference type="SAM" id="SignalP"/>
    </source>
</evidence>
<keyword evidence="7" id="KW-0732">Signal</keyword>
<dbReference type="PRINTS" id="PR00248">
    <property type="entry name" value="GPCRMGR"/>
</dbReference>
<keyword evidence="2" id="KW-0812">Transmembrane</keyword>
<dbReference type="InterPro" id="IPR001828">
    <property type="entry name" value="ANF_lig-bd_rcpt"/>
</dbReference>
<dbReference type="InterPro" id="IPR028082">
    <property type="entry name" value="Peripla_BP_I"/>
</dbReference>
<dbReference type="CDD" id="cd19990">
    <property type="entry name" value="PBP1_GABAb_receptor_plant"/>
    <property type="match status" value="1"/>
</dbReference>
<evidence type="ECO:0000256" key="5">
    <source>
        <dbReference type="ARBA" id="ARBA00023170"/>
    </source>
</evidence>
<evidence type="ECO:0000256" key="4">
    <source>
        <dbReference type="ARBA" id="ARBA00023136"/>
    </source>
</evidence>
<dbReference type="PANTHER" id="PTHR34836:SF1">
    <property type="entry name" value="OS09G0428600 PROTEIN"/>
    <property type="match status" value="1"/>
</dbReference>
<evidence type="ECO:0000256" key="6">
    <source>
        <dbReference type="ARBA" id="ARBA00023180"/>
    </source>
</evidence>
<keyword evidence="3" id="KW-1133">Transmembrane helix</keyword>
<dbReference type="InterPro" id="IPR044440">
    <property type="entry name" value="GABAb_receptor_plant_PBP1"/>
</dbReference>
<keyword evidence="4" id="KW-0472">Membrane</keyword>
<dbReference type="GO" id="GO:0016020">
    <property type="term" value="C:membrane"/>
    <property type="evidence" value="ECO:0007669"/>
    <property type="project" value="UniProtKB-SubCell"/>
</dbReference>
<dbReference type="Gene3D" id="3.40.50.2300">
    <property type="match status" value="2"/>
</dbReference>
<dbReference type="Proteomes" id="UP000015106">
    <property type="component" value="Chromosome 5"/>
</dbReference>
<sequence length="478" mass="53113">MEKARAAILFLLLLIDFAAVARNATGEEDGFHVGVILDLGSPVGKVARTSVLLAVQDFYAVHRNYSTKLVLHIRDSMGDVQAASAAIELLEKYQVQAIIGPQKSSEAMFISSLGNLTEVPIVSFTTTSPSLTSDRMPYIARETPDDSAQVNSIDSLVQAYGWREVVAVYDDTDYGRGILPYLIDALQEIDVRVAYSTVIPSAATHVTIVQELNGFMAMQTRVFIVHISSTMTSLLFTKAKEVEMMNKGFVWITTNGVGNIIDSLSPSVNEAMSGVLGVRYHVPRSQELDNLSITWNRMYQHDNPDESPFNKLSIVVLWGYDMRWSFAHAAEKVGVSNARDKQPWSTKNSTCLESIVISTNGPELLAAIVQNKFNGLSGELDITNRRRLQVSMFQIINVLGRGWREMGFWNAKSGLSRQLKRDDFKKAGPASMIDLNPVIWPRDSTKIPMGSKIPIVVKKLRVGLHSSEYPEFIKTYKD</sequence>
<proteinExistence type="predicted"/>
<keyword evidence="5" id="KW-0675">Receptor</keyword>
<reference evidence="9" key="3">
    <citation type="submission" date="2022-06" db="UniProtKB">
        <authorList>
            <consortium name="EnsemblPlants"/>
        </authorList>
    </citation>
    <scope>IDENTIFICATION</scope>
</reference>
<dbReference type="FunFam" id="3.40.50.2300:FF:000195">
    <property type="entry name" value="Glutamate receptor"/>
    <property type="match status" value="1"/>
</dbReference>
<feature type="signal peptide" evidence="7">
    <location>
        <begin position="1"/>
        <end position="26"/>
    </location>
</feature>
<dbReference type="GO" id="GO:0004930">
    <property type="term" value="F:G protein-coupled receptor activity"/>
    <property type="evidence" value="ECO:0007669"/>
    <property type="project" value="InterPro"/>
</dbReference>
<dbReference type="PANTHER" id="PTHR34836">
    <property type="entry name" value="OS06G0188250 PROTEIN"/>
    <property type="match status" value="1"/>
</dbReference>
<dbReference type="FunFam" id="3.40.50.2300:FF:000081">
    <property type="entry name" value="Glutamate receptor"/>
    <property type="match status" value="1"/>
</dbReference>